<sequence>MTTETETGTTRSVAEGWFRALTTGDVQTALTYLAPDVEFVNYTPVPGYNDAMAWIGTHRGREAVLRSIEVFVGLCEVLSEEVLALVVEGEEAIGVIHELSRVRATGREFEIEFIQRLTVRDGLIVRWKSYTDPSSILRALDGGAR</sequence>
<dbReference type="Pfam" id="PF12680">
    <property type="entry name" value="SnoaL_2"/>
    <property type="match status" value="1"/>
</dbReference>
<evidence type="ECO:0000313" key="2">
    <source>
        <dbReference type="EMBL" id="MDR7327574.1"/>
    </source>
</evidence>
<reference evidence="2 3" key="1">
    <citation type="submission" date="2023-07" db="EMBL/GenBank/DDBJ databases">
        <title>Sequencing the genomes of 1000 actinobacteria strains.</title>
        <authorList>
            <person name="Klenk H.-P."/>
        </authorList>
    </citation>
    <scope>NUCLEOTIDE SEQUENCE [LARGE SCALE GENOMIC DNA]</scope>
    <source>
        <strain evidence="2 3">DSM 44711</strain>
    </source>
</reference>
<dbReference type="Gene3D" id="3.10.450.50">
    <property type="match status" value="1"/>
</dbReference>
<evidence type="ECO:0000313" key="3">
    <source>
        <dbReference type="Proteomes" id="UP001183629"/>
    </source>
</evidence>
<dbReference type="EMBL" id="JAVDYC010000001">
    <property type="protein sequence ID" value="MDR7327574.1"/>
    <property type="molecule type" value="Genomic_DNA"/>
</dbReference>
<dbReference type="GO" id="GO:0016853">
    <property type="term" value="F:isomerase activity"/>
    <property type="evidence" value="ECO:0007669"/>
    <property type="project" value="UniProtKB-KW"/>
</dbReference>
<proteinExistence type="predicted"/>
<keyword evidence="3" id="KW-1185">Reference proteome</keyword>
<name>A0AAE3ZWX5_9ACTN</name>
<comment type="caution">
    <text evidence="2">The sequence shown here is derived from an EMBL/GenBank/DDBJ whole genome shotgun (WGS) entry which is preliminary data.</text>
</comment>
<dbReference type="InterPro" id="IPR032710">
    <property type="entry name" value="NTF2-like_dom_sf"/>
</dbReference>
<gene>
    <name evidence="2" type="ORF">J2S44_007824</name>
</gene>
<dbReference type="RefSeq" id="WP_310425006.1">
    <property type="nucleotide sequence ID" value="NZ_JAVDYC010000001.1"/>
</dbReference>
<dbReference type="InterPro" id="IPR037401">
    <property type="entry name" value="SnoaL-like"/>
</dbReference>
<accession>A0AAE3ZWX5</accession>
<keyword evidence="2" id="KW-0413">Isomerase</keyword>
<dbReference type="SUPFAM" id="SSF54427">
    <property type="entry name" value="NTF2-like"/>
    <property type="match status" value="1"/>
</dbReference>
<protein>
    <submittedName>
        <fullName evidence="2">Ketosteroid isomerase-like protein</fullName>
    </submittedName>
</protein>
<dbReference type="AlphaFoldDB" id="A0AAE3ZWX5"/>
<evidence type="ECO:0000259" key="1">
    <source>
        <dbReference type="Pfam" id="PF12680"/>
    </source>
</evidence>
<organism evidence="2 3">
    <name type="scientific">Catenuloplanes niger</name>
    <dbReference type="NCBI Taxonomy" id="587534"/>
    <lineage>
        <taxon>Bacteria</taxon>
        <taxon>Bacillati</taxon>
        <taxon>Actinomycetota</taxon>
        <taxon>Actinomycetes</taxon>
        <taxon>Micromonosporales</taxon>
        <taxon>Micromonosporaceae</taxon>
        <taxon>Catenuloplanes</taxon>
    </lineage>
</organism>
<dbReference type="Proteomes" id="UP001183629">
    <property type="component" value="Unassembled WGS sequence"/>
</dbReference>
<feature type="domain" description="SnoaL-like" evidence="1">
    <location>
        <begin position="15"/>
        <end position="127"/>
    </location>
</feature>